<gene>
    <name evidence="1" type="ORF">PACLA_8A000313</name>
</gene>
<sequence length="157" mass="18287">VELLINIVQTKTLEKCIKVDKETASLLKKSEKLQEFKRRQFEKNQVMIDPELAESCNIWIVCEKSKMDKAEEEVTSLADEKKIISRKFKFMDPMRVRFLKQHCWDKIKEKEHRCKAEGVVVVDSGYSDDSLVVKGTKAGRNEMISFLKNLGRSVDFK</sequence>
<proteinExistence type="predicted"/>
<accession>A0A7D9M9M0</accession>
<dbReference type="EMBL" id="CACRXK020031664">
    <property type="protein sequence ID" value="CAB4043160.1"/>
    <property type="molecule type" value="Genomic_DNA"/>
</dbReference>
<evidence type="ECO:0000313" key="2">
    <source>
        <dbReference type="Proteomes" id="UP001152795"/>
    </source>
</evidence>
<keyword evidence="2" id="KW-1185">Reference proteome</keyword>
<dbReference type="OrthoDB" id="10545481at2759"/>
<feature type="non-terminal residue" evidence="1">
    <location>
        <position position="1"/>
    </location>
</feature>
<dbReference type="AlphaFoldDB" id="A0A7D9M9M0"/>
<organism evidence="1 2">
    <name type="scientific">Paramuricea clavata</name>
    <name type="common">Red gorgonian</name>
    <name type="synonym">Violescent sea-whip</name>
    <dbReference type="NCBI Taxonomy" id="317549"/>
    <lineage>
        <taxon>Eukaryota</taxon>
        <taxon>Metazoa</taxon>
        <taxon>Cnidaria</taxon>
        <taxon>Anthozoa</taxon>
        <taxon>Octocorallia</taxon>
        <taxon>Malacalcyonacea</taxon>
        <taxon>Plexauridae</taxon>
        <taxon>Paramuricea</taxon>
    </lineage>
</organism>
<protein>
    <submittedName>
        <fullName evidence="1">Uncharacterized protein</fullName>
    </submittedName>
</protein>
<reference evidence="1" key="1">
    <citation type="submission" date="2020-04" db="EMBL/GenBank/DDBJ databases">
        <authorList>
            <person name="Alioto T."/>
            <person name="Alioto T."/>
            <person name="Gomez Garrido J."/>
        </authorList>
    </citation>
    <scope>NUCLEOTIDE SEQUENCE</scope>
    <source>
        <strain evidence="1">A484AB</strain>
    </source>
</reference>
<comment type="caution">
    <text evidence="1">The sequence shown here is derived from an EMBL/GenBank/DDBJ whole genome shotgun (WGS) entry which is preliminary data.</text>
</comment>
<dbReference type="Proteomes" id="UP001152795">
    <property type="component" value="Unassembled WGS sequence"/>
</dbReference>
<evidence type="ECO:0000313" key="1">
    <source>
        <dbReference type="EMBL" id="CAB4043160.1"/>
    </source>
</evidence>
<feature type="non-terminal residue" evidence="1">
    <location>
        <position position="157"/>
    </location>
</feature>
<name>A0A7D9M9M0_PARCT</name>